<sequence>MTAIGAKRKMPLGPTMSLSLLGYINQKNIIVMIAAKMFYA</sequence>
<dbReference type="EMBL" id="CCRK01000005">
    <property type="protein sequence ID" value="CDZ49259.1"/>
    <property type="molecule type" value="Genomic_DNA"/>
</dbReference>
<protein>
    <submittedName>
        <fullName evidence="1">Uncharacterized protein</fullName>
    </submittedName>
</protein>
<evidence type="ECO:0000313" key="2">
    <source>
        <dbReference type="Proteomes" id="UP000039660"/>
    </source>
</evidence>
<gene>
    <name evidence="1" type="ORF">NGAL_HAMBI1189_28700</name>
</gene>
<dbReference type="Proteomes" id="UP000039660">
    <property type="component" value="Unassembled WGS sequence"/>
</dbReference>
<organism evidence="1 2">
    <name type="scientific">Neorhizobium galegae bv. officinalis</name>
    <dbReference type="NCBI Taxonomy" id="323656"/>
    <lineage>
        <taxon>Bacteria</taxon>
        <taxon>Pseudomonadati</taxon>
        <taxon>Pseudomonadota</taxon>
        <taxon>Alphaproteobacteria</taxon>
        <taxon>Hyphomicrobiales</taxon>
        <taxon>Rhizobiaceae</taxon>
        <taxon>Rhizobium/Agrobacterium group</taxon>
        <taxon>Neorhizobium</taxon>
    </lineage>
</organism>
<name>A0A0T7GPP7_NEOGA</name>
<reference evidence="1 2" key="1">
    <citation type="submission" date="2014-08" db="EMBL/GenBank/DDBJ databases">
        <authorList>
            <person name="Chen Y.-H."/>
        </authorList>
    </citation>
    <scope>NUCLEOTIDE SEQUENCE [LARGE SCALE GENOMIC DNA]</scope>
</reference>
<dbReference type="AlphaFoldDB" id="A0A0T7GPP7"/>
<evidence type="ECO:0000313" key="1">
    <source>
        <dbReference type="EMBL" id="CDZ49259.1"/>
    </source>
</evidence>
<proteinExistence type="predicted"/>
<accession>A0A0T7GPP7</accession>